<gene>
    <name evidence="2" type="ORF">BET01_09045</name>
</gene>
<keyword evidence="3" id="KW-1185">Reference proteome</keyword>
<organism evidence="2 3">
    <name type="scientific">Lacrimispora algidixylanolytica</name>
    <dbReference type="NCBI Taxonomy" id="94868"/>
    <lineage>
        <taxon>Bacteria</taxon>
        <taxon>Bacillati</taxon>
        <taxon>Bacillota</taxon>
        <taxon>Clostridia</taxon>
        <taxon>Lachnospirales</taxon>
        <taxon>Lachnospiraceae</taxon>
        <taxon>Lacrimispora</taxon>
    </lineage>
</organism>
<evidence type="ECO:0000313" key="2">
    <source>
        <dbReference type="EMBL" id="RKD28879.1"/>
    </source>
</evidence>
<name>A0A419SUH1_9FIRM</name>
<dbReference type="InterPro" id="IPR017961">
    <property type="entry name" value="DNA_pol_Y-fam_little_finger"/>
</dbReference>
<accession>A0A419SUH1</accession>
<reference evidence="2 3" key="1">
    <citation type="submission" date="2016-08" db="EMBL/GenBank/DDBJ databases">
        <title>A new outlook on sporulation: Clostridium algidixylanolyticum.</title>
        <authorList>
            <person name="Poppleton D.I."/>
            <person name="Gribaldo S."/>
        </authorList>
    </citation>
    <scope>NUCLEOTIDE SEQUENCE [LARGE SCALE GENOMIC DNA]</scope>
    <source>
        <strain evidence="2 3">SPL73</strain>
    </source>
</reference>
<dbReference type="AlphaFoldDB" id="A0A419SUH1"/>
<proteinExistence type="predicted"/>
<evidence type="ECO:0000259" key="1">
    <source>
        <dbReference type="Pfam" id="PF11799"/>
    </source>
</evidence>
<protein>
    <recommendedName>
        <fullName evidence="1">DNA polymerase Y-family little finger domain-containing protein</fullName>
    </recommendedName>
</protein>
<dbReference type="Proteomes" id="UP000284277">
    <property type="component" value="Unassembled WGS sequence"/>
</dbReference>
<dbReference type="GO" id="GO:0006281">
    <property type="term" value="P:DNA repair"/>
    <property type="evidence" value="ECO:0007669"/>
    <property type="project" value="InterPro"/>
</dbReference>
<sequence length="102" mass="11705">MKEMTDALCLDMAAKSVITGSLSLMIGYSNEMGLKPSIRTITMSVTTNFYRLMIPYVIGLYERIVEKSIPIRRLSLLCNHIVNDAYEQYDLFTDQTELEKDK</sequence>
<dbReference type="GO" id="GO:0003684">
    <property type="term" value="F:damaged DNA binding"/>
    <property type="evidence" value="ECO:0007669"/>
    <property type="project" value="InterPro"/>
</dbReference>
<dbReference type="OrthoDB" id="9808813at2"/>
<comment type="caution">
    <text evidence="2">The sequence shown here is derived from an EMBL/GenBank/DDBJ whole genome shotgun (WGS) entry which is preliminary data.</text>
</comment>
<feature type="domain" description="DNA polymerase Y-family little finger" evidence="1">
    <location>
        <begin position="2"/>
        <end position="91"/>
    </location>
</feature>
<dbReference type="Pfam" id="PF11799">
    <property type="entry name" value="IMS_C"/>
    <property type="match status" value="1"/>
</dbReference>
<dbReference type="EMBL" id="MCIA01000033">
    <property type="protein sequence ID" value="RKD28879.1"/>
    <property type="molecule type" value="Genomic_DNA"/>
</dbReference>
<evidence type="ECO:0000313" key="3">
    <source>
        <dbReference type="Proteomes" id="UP000284277"/>
    </source>
</evidence>